<comment type="caution">
    <text evidence="10">The sequence shown here is derived from an EMBL/GenBank/DDBJ whole genome shotgun (WGS) entry which is preliminary data.</text>
</comment>
<evidence type="ECO:0000256" key="7">
    <source>
        <dbReference type="ARBA" id="ARBA00022679"/>
    </source>
</evidence>
<feature type="transmembrane region" description="Helical" evidence="9">
    <location>
        <begin position="214"/>
        <end position="233"/>
    </location>
</feature>
<reference evidence="10" key="1">
    <citation type="journal article" date="2015" name="Nature">
        <title>Complex archaea that bridge the gap between prokaryotes and eukaryotes.</title>
        <authorList>
            <person name="Spang A."/>
            <person name="Saw J.H."/>
            <person name="Jorgensen S.L."/>
            <person name="Zaremba-Niedzwiedzka K."/>
            <person name="Martijn J."/>
            <person name="Lind A.E."/>
            <person name="van Eijk R."/>
            <person name="Schleper C."/>
            <person name="Guy L."/>
            <person name="Ettema T.J."/>
        </authorList>
    </citation>
    <scope>NUCLEOTIDE SEQUENCE</scope>
</reference>
<sequence>TKVRIEDEKVVRIGKTLEEYDAFDTGSFVCSPAVFAALEQSIAERGDSSLSGGIQVLAGQGKVSTFDVGGSFWIDVDDARDLEAAERSLLAQLKKPADGPVSRYLNRPLSTRISRWLVKSSVTPNQISLFCFLVSVIAAFVFTLEGYWALLAGGVLAQFASIVDGCDGEVARLKFWESDFGGWFDAVLDRYGDGFLLGGLTWHAFAASGTEQPLFLLVGFLAIIGSFVNSYTADKYDRLMKAKFSKGPGIRIGRDVRIFLVFLGAVCNLPLLTLLVLAVLMNLENIRRIVVCYRNEHH</sequence>
<gene>
    <name evidence="10" type="ORF">LCGC14_2187260</name>
</gene>
<evidence type="ECO:0000256" key="6">
    <source>
        <dbReference type="ARBA" id="ARBA00018322"/>
    </source>
</evidence>
<dbReference type="InterPro" id="IPR029044">
    <property type="entry name" value="Nucleotide-diphossugar_trans"/>
</dbReference>
<keyword evidence="7" id="KW-0808">Transferase</keyword>
<feature type="transmembrane region" description="Helical" evidence="9">
    <location>
        <begin position="127"/>
        <end position="150"/>
    </location>
</feature>
<comment type="catalytic activity">
    <reaction evidence="1">
        <text>1D-myo-inositol 3-phosphate + CTP + H(+) = CDP-1L-myo-inositol + diphosphate</text>
        <dbReference type="Rhea" id="RHEA:30647"/>
        <dbReference type="ChEBI" id="CHEBI:15378"/>
        <dbReference type="ChEBI" id="CHEBI:33019"/>
        <dbReference type="ChEBI" id="CHEBI:37563"/>
        <dbReference type="ChEBI" id="CHEBI:58401"/>
        <dbReference type="ChEBI" id="CHEBI:62573"/>
        <dbReference type="EC" id="2.7.7.74"/>
    </reaction>
</comment>
<keyword evidence="9" id="KW-0812">Transmembrane</keyword>
<dbReference type="EC" id="2.7.7.74" evidence="4"/>
<dbReference type="Pfam" id="PF01066">
    <property type="entry name" value="CDP-OH_P_transf"/>
    <property type="match status" value="1"/>
</dbReference>
<dbReference type="GO" id="GO:0016780">
    <property type="term" value="F:phosphotransferase activity, for other substituted phosphate groups"/>
    <property type="evidence" value="ECO:0007669"/>
    <property type="project" value="InterPro"/>
</dbReference>
<evidence type="ECO:0000313" key="10">
    <source>
        <dbReference type="EMBL" id="KKL62230.1"/>
    </source>
</evidence>
<evidence type="ECO:0000256" key="8">
    <source>
        <dbReference type="ARBA" id="ARBA00049235"/>
    </source>
</evidence>
<keyword evidence="9" id="KW-1133">Transmembrane helix</keyword>
<comment type="similarity">
    <text evidence="2">In the C-terminal section; belongs to the CDP-alcohol phosphatidyltransferase class-I family.</text>
</comment>
<dbReference type="InterPro" id="IPR048254">
    <property type="entry name" value="CDP_ALCOHOL_P_TRANSF_CS"/>
</dbReference>
<dbReference type="EMBL" id="LAZR01028556">
    <property type="protein sequence ID" value="KKL62230.1"/>
    <property type="molecule type" value="Genomic_DNA"/>
</dbReference>
<proteinExistence type="inferred from homology"/>
<dbReference type="Gene3D" id="3.90.550.10">
    <property type="entry name" value="Spore Coat Polysaccharide Biosynthesis Protein SpsA, Chain A"/>
    <property type="match status" value="1"/>
</dbReference>
<dbReference type="PROSITE" id="PS00379">
    <property type="entry name" value="CDP_ALCOHOL_P_TRANSF"/>
    <property type="match status" value="1"/>
</dbReference>
<protein>
    <recommendedName>
        <fullName evidence="6">Bifunctional IPC transferase and DIPP synthase</fullName>
        <ecNumber evidence="4">2.7.7.74</ecNumber>
        <ecNumber evidence="5">2.7.8.34</ecNumber>
    </recommendedName>
</protein>
<name>A0A0F9FXZ3_9ZZZZ</name>
<dbReference type="GO" id="GO:0008654">
    <property type="term" value="P:phospholipid biosynthetic process"/>
    <property type="evidence" value="ECO:0007669"/>
    <property type="project" value="InterPro"/>
</dbReference>
<accession>A0A0F9FXZ3</accession>
<keyword evidence="9" id="KW-0472">Membrane</keyword>
<evidence type="ECO:0000256" key="1">
    <source>
        <dbReference type="ARBA" id="ARBA00000729"/>
    </source>
</evidence>
<dbReference type="Gene3D" id="1.20.120.1760">
    <property type="match status" value="1"/>
</dbReference>
<comment type="similarity">
    <text evidence="3">In the N-terminal section; belongs to the MobA family.</text>
</comment>
<evidence type="ECO:0000256" key="2">
    <source>
        <dbReference type="ARBA" id="ARBA00006982"/>
    </source>
</evidence>
<feature type="non-terminal residue" evidence="10">
    <location>
        <position position="1"/>
    </location>
</feature>
<dbReference type="EC" id="2.7.8.34" evidence="5"/>
<evidence type="ECO:0000256" key="9">
    <source>
        <dbReference type="SAM" id="Phobius"/>
    </source>
</evidence>
<organism evidence="10">
    <name type="scientific">marine sediment metagenome</name>
    <dbReference type="NCBI Taxonomy" id="412755"/>
    <lineage>
        <taxon>unclassified sequences</taxon>
        <taxon>metagenomes</taxon>
        <taxon>ecological metagenomes</taxon>
    </lineage>
</organism>
<dbReference type="GO" id="GO:0016020">
    <property type="term" value="C:membrane"/>
    <property type="evidence" value="ECO:0007669"/>
    <property type="project" value="InterPro"/>
</dbReference>
<evidence type="ECO:0000256" key="5">
    <source>
        <dbReference type="ARBA" id="ARBA00013268"/>
    </source>
</evidence>
<dbReference type="AlphaFoldDB" id="A0A0F9FXZ3"/>
<dbReference type="InterPro" id="IPR043130">
    <property type="entry name" value="CDP-OH_PTrfase_TM_dom"/>
</dbReference>
<dbReference type="InterPro" id="IPR000462">
    <property type="entry name" value="CDP-OH_P_trans"/>
</dbReference>
<evidence type="ECO:0000256" key="3">
    <source>
        <dbReference type="ARBA" id="ARBA00007897"/>
    </source>
</evidence>
<comment type="catalytic activity">
    <reaction evidence="8">
        <text>CDP-1L-myo-inositol + 1D-myo-inositol 3-phosphate = bis(1L-myo-inositol) 3,1'-phosphate 1-phosphate + CMP + H(+)</text>
        <dbReference type="Rhea" id="RHEA:31327"/>
        <dbReference type="ChEBI" id="CHEBI:15378"/>
        <dbReference type="ChEBI" id="CHEBI:58401"/>
        <dbReference type="ChEBI" id="CHEBI:60377"/>
        <dbReference type="ChEBI" id="CHEBI:62573"/>
        <dbReference type="ChEBI" id="CHEBI:62576"/>
        <dbReference type="EC" id="2.7.8.34"/>
    </reaction>
</comment>
<evidence type="ECO:0000256" key="4">
    <source>
        <dbReference type="ARBA" id="ARBA00012504"/>
    </source>
</evidence>
<feature type="transmembrane region" description="Helical" evidence="9">
    <location>
        <begin position="258"/>
        <end position="281"/>
    </location>
</feature>
<dbReference type="SUPFAM" id="SSF53448">
    <property type="entry name" value="Nucleotide-diphospho-sugar transferases"/>
    <property type="match status" value="1"/>
</dbReference>